<dbReference type="Proteomes" id="UP001596105">
    <property type="component" value="Unassembled WGS sequence"/>
</dbReference>
<evidence type="ECO:0008006" key="3">
    <source>
        <dbReference type="Google" id="ProtNLM"/>
    </source>
</evidence>
<proteinExistence type="predicted"/>
<reference evidence="2" key="1">
    <citation type="journal article" date="2019" name="Int. J. Syst. Evol. Microbiol.">
        <title>The Global Catalogue of Microorganisms (GCM) 10K type strain sequencing project: providing services to taxonomists for standard genome sequencing and annotation.</title>
        <authorList>
            <consortium name="The Broad Institute Genomics Platform"/>
            <consortium name="The Broad Institute Genome Sequencing Center for Infectious Disease"/>
            <person name="Wu L."/>
            <person name="Ma J."/>
        </authorList>
    </citation>
    <scope>NUCLEOTIDE SEQUENCE [LARGE SCALE GENOMIC DNA]</scope>
    <source>
        <strain evidence="2">CCUG 57113</strain>
    </source>
</reference>
<dbReference type="RefSeq" id="WP_209751965.1">
    <property type="nucleotide sequence ID" value="NZ_JBHSMH010000115.1"/>
</dbReference>
<name>A0ABW0M1V1_9BACL</name>
<accession>A0ABW0M1V1</accession>
<organism evidence="1 2">
    <name type="scientific">Cohnella suwonensis</name>
    <dbReference type="NCBI Taxonomy" id="696072"/>
    <lineage>
        <taxon>Bacteria</taxon>
        <taxon>Bacillati</taxon>
        <taxon>Bacillota</taxon>
        <taxon>Bacilli</taxon>
        <taxon>Bacillales</taxon>
        <taxon>Paenibacillaceae</taxon>
        <taxon>Cohnella</taxon>
    </lineage>
</organism>
<comment type="caution">
    <text evidence="1">The sequence shown here is derived from an EMBL/GenBank/DDBJ whole genome shotgun (WGS) entry which is preliminary data.</text>
</comment>
<protein>
    <recommendedName>
        <fullName evidence="3">DUF4375 domain-containing protein</fullName>
    </recommendedName>
</protein>
<sequence length="191" mass="23490">MLDNVDAYRYMYYFIKKNVSLSEFEQWLYNHDELEEILGQSEYIEFVSRDYKGKYAYQETEKQIKEIITIGYFEQERIVSYLSNLIQNPINYLEIAETLYDEYCDGYSFLRYIAMTYITTSDEYKEMLKQDQIKLQDYRVLINKEAVRLLKFFERNELKIEVEHEYIDLRKHEDRIELHSINEMLKEQRDS</sequence>
<gene>
    <name evidence="1" type="ORF">ACFPPD_25870</name>
</gene>
<dbReference type="EMBL" id="JBHSMH010000115">
    <property type="protein sequence ID" value="MFC5472114.1"/>
    <property type="molecule type" value="Genomic_DNA"/>
</dbReference>
<keyword evidence="2" id="KW-1185">Reference proteome</keyword>
<evidence type="ECO:0000313" key="1">
    <source>
        <dbReference type="EMBL" id="MFC5472114.1"/>
    </source>
</evidence>
<evidence type="ECO:0000313" key="2">
    <source>
        <dbReference type="Proteomes" id="UP001596105"/>
    </source>
</evidence>